<dbReference type="SUPFAM" id="SSF53850">
    <property type="entry name" value="Periplasmic binding protein-like II"/>
    <property type="match status" value="1"/>
</dbReference>
<dbReference type="InterPro" id="IPR030678">
    <property type="entry name" value="Peptide/Ni-bd"/>
</dbReference>
<dbReference type="Gene3D" id="3.40.190.10">
    <property type="entry name" value="Periplasmic binding protein-like II"/>
    <property type="match status" value="1"/>
</dbReference>
<proteinExistence type="predicted"/>
<dbReference type="AlphaFoldDB" id="A0A8J3MTI2"/>
<name>A0A8J3MTI2_9CHLR</name>
<accession>A0A8J3MTI2</accession>
<dbReference type="PANTHER" id="PTHR30290:SF82">
    <property type="entry name" value="ABC-TYPE DIPEPTIDE_OLIGOPEPTIDE TRANSPORT SYSTEM, PERIPLASMIC COMPONENT"/>
    <property type="match status" value="1"/>
</dbReference>
<dbReference type="EMBL" id="BNJF01000002">
    <property type="protein sequence ID" value="GHO45956.1"/>
    <property type="molecule type" value="Genomic_DNA"/>
</dbReference>
<dbReference type="GO" id="GO:1904680">
    <property type="term" value="F:peptide transmembrane transporter activity"/>
    <property type="evidence" value="ECO:0007669"/>
    <property type="project" value="TreeGrafter"/>
</dbReference>
<dbReference type="InterPro" id="IPR039424">
    <property type="entry name" value="SBP_5"/>
</dbReference>
<dbReference type="GO" id="GO:0042597">
    <property type="term" value="C:periplasmic space"/>
    <property type="evidence" value="ECO:0007669"/>
    <property type="project" value="UniProtKB-ARBA"/>
</dbReference>
<reference evidence="2" key="1">
    <citation type="submission" date="2020-10" db="EMBL/GenBank/DDBJ databases">
        <title>Taxonomic study of unclassified bacteria belonging to the class Ktedonobacteria.</title>
        <authorList>
            <person name="Yabe S."/>
            <person name="Wang C.M."/>
            <person name="Zheng Y."/>
            <person name="Sakai Y."/>
            <person name="Cavaletti L."/>
            <person name="Monciardini P."/>
            <person name="Donadio S."/>
        </authorList>
    </citation>
    <scope>NUCLEOTIDE SEQUENCE</scope>
    <source>
        <strain evidence="2">SOSP1-1</strain>
    </source>
</reference>
<dbReference type="InterPro" id="IPR000914">
    <property type="entry name" value="SBP_5_dom"/>
</dbReference>
<gene>
    <name evidence="2" type="ORF">KSX_41190</name>
</gene>
<dbReference type="Gene3D" id="3.10.105.10">
    <property type="entry name" value="Dipeptide-binding Protein, Domain 3"/>
    <property type="match status" value="1"/>
</dbReference>
<evidence type="ECO:0000259" key="1">
    <source>
        <dbReference type="Pfam" id="PF00496"/>
    </source>
</evidence>
<feature type="domain" description="Solute-binding protein family 5" evidence="1">
    <location>
        <begin position="96"/>
        <end position="464"/>
    </location>
</feature>
<organism evidence="2 3">
    <name type="scientific">Ktedonospora formicarum</name>
    <dbReference type="NCBI Taxonomy" id="2778364"/>
    <lineage>
        <taxon>Bacteria</taxon>
        <taxon>Bacillati</taxon>
        <taxon>Chloroflexota</taxon>
        <taxon>Ktedonobacteria</taxon>
        <taxon>Ktedonobacterales</taxon>
        <taxon>Ktedonobacteraceae</taxon>
        <taxon>Ktedonospora</taxon>
    </lineage>
</organism>
<keyword evidence="3" id="KW-1185">Reference proteome</keyword>
<comment type="caution">
    <text evidence="2">The sequence shown here is derived from an EMBL/GenBank/DDBJ whole genome shotgun (WGS) entry which is preliminary data.</text>
</comment>
<dbReference type="PIRSF" id="PIRSF002741">
    <property type="entry name" value="MppA"/>
    <property type="match status" value="1"/>
</dbReference>
<dbReference type="Proteomes" id="UP000612362">
    <property type="component" value="Unassembled WGS sequence"/>
</dbReference>
<evidence type="ECO:0000313" key="2">
    <source>
        <dbReference type="EMBL" id="GHO45956.1"/>
    </source>
</evidence>
<evidence type="ECO:0000313" key="3">
    <source>
        <dbReference type="Proteomes" id="UP000612362"/>
    </source>
</evidence>
<dbReference type="Gene3D" id="3.90.76.10">
    <property type="entry name" value="Dipeptide-binding Protein, Domain 1"/>
    <property type="match status" value="1"/>
</dbReference>
<dbReference type="CDD" id="cd08509">
    <property type="entry name" value="PBP2_TmCBP_oligosaccharides_like"/>
    <property type="match status" value="1"/>
</dbReference>
<dbReference type="GO" id="GO:0015833">
    <property type="term" value="P:peptide transport"/>
    <property type="evidence" value="ECO:0007669"/>
    <property type="project" value="TreeGrafter"/>
</dbReference>
<sequence>MDEFQIQGTVMAKQRCFLSFTSLLLLLIVFLAGCGGPQSNGNTKAGNGMIDTLDGGGFGGGDNPQVNYNPFLSNALLPGVNYLYEPLMVEDNYSCKVQPWLATGFKWQDPETLIFTIRQGVKWSDGQPFGPDDVVFTLNMMQKYPALDTQGIWQSLNNVTAQGNQVTLKFKGPSVQVFERLLQQAIVSKHVWEKVSDPVTFTDPKPVVTGPFTVDSFNQEQLVLKRNPNYWQADKIKVEHLVFHKAGSIQVEQLKLARGSYDWNAMFVPNVQQAYIARDPKHNHYWFPAGGEISLGMNLTKAPFNDLAFRQAMAYAINRQEISKKAEFGYVQPASQTGLSVPGQSSFIPSDIPNMGIFPFDQQKALNILTQAGYTKNANNKILGKDGKPITITFLVQNGWTDWIQAAQVIQANLNALGLTVNVQTPSPEIIESRRKAADYDMLFSVHGGSCNMYDTYNYLNSRVDPSVNYLHFKDPAVDKMLDQLQQALTVDEQKKAVSQLAEYSYQNFPDVPLWYGAHWFEYSTKRAVGWPDANNPYCQPGDILLVITHLKQSLE</sequence>
<dbReference type="PANTHER" id="PTHR30290">
    <property type="entry name" value="PERIPLASMIC BINDING COMPONENT OF ABC TRANSPORTER"/>
    <property type="match status" value="1"/>
</dbReference>
<protein>
    <submittedName>
        <fullName evidence="2">Peptide ABC transporter substrate-binding protein</fullName>
    </submittedName>
</protein>
<dbReference type="Pfam" id="PF00496">
    <property type="entry name" value="SBP_bac_5"/>
    <property type="match status" value="1"/>
</dbReference>
<dbReference type="GO" id="GO:0043190">
    <property type="term" value="C:ATP-binding cassette (ABC) transporter complex"/>
    <property type="evidence" value="ECO:0007669"/>
    <property type="project" value="InterPro"/>
</dbReference>